<evidence type="ECO:0000256" key="4">
    <source>
        <dbReference type="ARBA" id="ARBA00022884"/>
    </source>
</evidence>
<keyword evidence="3" id="KW-0949">S-adenosyl-L-methionine</keyword>
<dbReference type="PANTHER" id="PTHR22807">
    <property type="entry name" value="NOP2 YEAST -RELATED NOL1/NOP2/FMU SUN DOMAIN-CONTAINING"/>
    <property type="match status" value="1"/>
</dbReference>
<dbReference type="GO" id="GO:0030488">
    <property type="term" value="P:tRNA methylation"/>
    <property type="evidence" value="ECO:0007669"/>
    <property type="project" value="TreeGrafter"/>
</dbReference>
<name>A0A382CPX5_9ZZZZ</name>
<evidence type="ECO:0000256" key="1">
    <source>
        <dbReference type="ARBA" id="ARBA00022603"/>
    </source>
</evidence>
<dbReference type="SUPFAM" id="SSF53335">
    <property type="entry name" value="S-adenosyl-L-methionine-dependent methyltransferases"/>
    <property type="match status" value="1"/>
</dbReference>
<dbReference type="InterPro" id="IPR029063">
    <property type="entry name" value="SAM-dependent_MTases_sf"/>
</dbReference>
<dbReference type="InterPro" id="IPR023267">
    <property type="entry name" value="RCMT"/>
</dbReference>
<protein>
    <recommendedName>
        <fullName evidence="5">SAM-dependent MTase RsmB/NOP-type domain-containing protein</fullName>
    </recommendedName>
</protein>
<feature type="domain" description="SAM-dependent MTase RsmB/NOP-type" evidence="5">
    <location>
        <begin position="1"/>
        <end position="218"/>
    </location>
</feature>
<evidence type="ECO:0000256" key="3">
    <source>
        <dbReference type="ARBA" id="ARBA00022691"/>
    </source>
</evidence>
<keyword evidence="1" id="KW-0489">Methyltransferase</keyword>
<dbReference type="Gene3D" id="3.40.50.150">
    <property type="entry name" value="Vaccinia Virus protein VP39"/>
    <property type="match status" value="1"/>
</dbReference>
<organism evidence="6">
    <name type="scientific">marine metagenome</name>
    <dbReference type="NCBI Taxonomy" id="408172"/>
    <lineage>
        <taxon>unclassified sequences</taxon>
        <taxon>metagenomes</taxon>
        <taxon>ecological metagenomes</taxon>
    </lineage>
</organism>
<sequence>HVQEEVSLIPSVVLAPRPGELILDMCAAPGGKTAQISVAMASEGTVVANDVRIDRLRALRSNCQRLGLLNVAMTAHDGTRYPLDDGPFDAILLDVPCSCEGNIRRGISVDYEPQGTFLTGRSGLQATLLGRAWKMLAPGGRLVYSTCTFAPEENEMVLDYSLRDDAHIQPIHISGLTVSPGVTTWLGRELRPDCANVSRFWPHSNDTGGFTVALVRKDVAN</sequence>
<keyword evidence="4" id="KW-0694">RNA-binding</keyword>
<reference evidence="6" key="1">
    <citation type="submission" date="2018-05" db="EMBL/GenBank/DDBJ databases">
        <authorList>
            <person name="Lanie J.A."/>
            <person name="Ng W.-L."/>
            <person name="Kazmierczak K.M."/>
            <person name="Andrzejewski T.M."/>
            <person name="Davidsen T.M."/>
            <person name="Wayne K.J."/>
            <person name="Tettelin H."/>
            <person name="Glass J.I."/>
            <person name="Rusch D."/>
            <person name="Podicherti R."/>
            <person name="Tsui H.-C.T."/>
            <person name="Winkler M.E."/>
        </authorList>
    </citation>
    <scope>NUCLEOTIDE SEQUENCE</scope>
</reference>
<dbReference type="InterPro" id="IPR049560">
    <property type="entry name" value="MeTrfase_RsmB-F_NOP2_cat"/>
</dbReference>
<dbReference type="AlphaFoldDB" id="A0A382CPX5"/>
<keyword evidence="2" id="KW-0808">Transferase</keyword>
<dbReference type="GO" id="GO:0016428">
    <property type="term" value="F:tRNA (cytidine-5-)-methyltransferase activity"/>
    <property type="evidence" value="ECO:0007669"/>
    <property type="project" value="TreeGrafter"/>
</dbReference>
<dbReference type="PANTHER" id="PTHR22807:SF74">
    <property type="entry name" value="TRNA (CYTOSINE(48)-C(5))-METHYLTRANSFERASE"/>
    <property type="match status" value="1"/>
</dbReference>
<dbReference type="GO" id="GO:0003723">
    <property type="term" value="F:RNA binding"/>
    <property type="evidence" value="ECO:0007669"/>
    <property type="project" value="UniProtKB-KW"/>
</dbReference>
<dbReference type="EMBL" id="UINC01035451">
    <property type="protein sequence ID" value="SVB27874.1"/>
    <property type="molecule type" value="Genomic_DNA"/>
</dbReference>
<accession>A0A382CPX5</accession>
<evidence type="ECO:0000259" key="5">
    <source>
        <dbReference type="PROSITE" id="PS51686"/>
    </source>
</evidence>
<dbReference type="CDD" id="cd02440">
    <property type="entry name" value="AdoMet_MTases"/>
    <property type="match status" value="1"/>
</dbReference>
<proteinExistence type="predicted"/>
<feature type="non-terminal residue" evidence="6">
    <location>
        <position position="1"/>
    </location>
</feature>
<gene>
    <name evidence="6" type="ORF">METZ01_LOCUS180728</name>
</gene>
<dbReference type="Pfam" id="PF01189">
    <property type="entry name" value="Methyltr_RsmB-F"/>
    <property type="match status" value="1"/>
</dbReference>
<dbReference type="InterPro" id="IPR001678">
    <property type="entry name" value="MeTrfase_RsmB-F_NOP2_dom"/>
</dbReference>
<dbReference type="PRINTS" id="PR02008">
    <property type="entry name" value="RCMTFAMILY"/>
</dbReference>
<dbReference type="PROSITE" id="PS51686">
    <property type="entry name" value="SAM_MT_RSMB_NOP"/>
    <property type="match status" value="1"/>
</dbReference>
<evidence type="ECO:0000256" key="2">
    <source>
        <dbReference type="ARBA" id="ARBA00022679"/>
    </source>
</evidence>
<evidence type="ECO:0000313" key="6">
    <source>
        <dbReference type="EMBL" id="SVB27874.1"/>
    </source>
</evidence>